<feature type="region of interest" description="Disordered" evidence="9">
    <location>
        <begin position="1"/>
        <end position="23"/>
    </location>
</feature>
<dbReference type="InterPro" id="IPR037700">
    <property type="entry name" value="NUP88/NUP82"/>
</dbReference>
<dbReference type="PANTHER" id="PTHR13257">
    <property type="entry name" value="NUCLEOPORIN NUP84-RELATED"/>
    <property type="match status" value="1"/>
</dbReference>
<evidence type="ECO:0000313" key="11">
    <source>
        <dbReference type="Proteomes" id="UP001419268"/>
    </source>
</evidence>
<dbReference type="InterPro" id="IPR019321">
    <property type="entry name" value="Nucleoporin_Nup88"/>
</dbReference>
<name>A0AAP0KXT0_9MAGN</name>
<evidence type="ECO:0000256" key="1">
    <source>
        <dbReference type="ARBA" id="ARBA00004567"/>
    </source>
</evidence>
<dbReference type="GO" id="GO:0000056">
    <property type="term" value="P:ribosomal small subunit export from nucleus"/>
    <property type="evidence" value="ECO:0007669"/>
    <property type="project" value="InterPro"/>
</dbReference>
<dbReference type="GO" id="GO:0000055">
    <property type="term" value="P:ribosomal large subunit export from nucleus"/>
    <property type="evidence" value="ECO:0007669"/>
    <property type="project" value="InterPro"/>
</dbReference>
<keyword evidence="8" id="KW-0175">Coiled coil</keyword>
<keyword evidence="7" id="KW-0539">Nucleus</keyword>
<dbReference type="AlphaFoldDB" id="A0AAP0KXT0"/>
<reference evidence="10 11" key="1">
    <citation type="submission" date="2024-01" db="EMBL/GenBank/DDBJ databases">
        <title>Genome assemblies of Stephania.</title>
        <authorList>
            <person name="Yang L."/>
        </authorList>
    </citation>
    <scope>NUCLEOTIDE SEQUENCE [LARGE SCALE GENOMIC DNA]</scope>
    <source>
        <strain evidence="10">JXDWG</strain>
        <tissue evidence="10">Leaf</tissue>
    </source>
</reference>
<feature type="region of interest" description="Disordered" evidence="9">
    <location>
        <begin position="805"/>
        <end position="827"/>
    </location>
</feature>
<gene>
    <name evidence="10" type="ORF">Scep_005633</name>
</gene>
<comment type="subcellular location">
    <subcellularLocation>
        <location evidence="1">Nucleus</location>
        <location evidence="1">Nuclear pore complex</location>
    </subcellularLocation>
</comment>
<evidence type="ECO:0000256" key="3">
    <source>
        <dbReference type="ARBA" id="ARBA00022816"/>
    </source>
</evidence>
<evidence type="ECO:0000256" key="6">
    <source>
        <dbReference type="ARBA" id="ARBA00023132"/>
    </source>
</evidence>
<evidence type="ECO:0008006" key="12">
    <source>
        <dbReference type="Google" id="ProtNLM"/>
    </source>
</evidence>
<evidence type="ECO:0000256" key="2">
    <source>
        <dbReference type="ARBA" id="ARBA00022448"/>
    </source>
</evidence>
<protein>
    <recommendedName>
        <fullName evidence="12">Nuclear pore complex protein NUP88</fullName>
    </recommendedName>
</protein>
<evidence type="ECO:0000256" key="5">
    <source>
        <dbReference type="ARBA" id="ARBA00023010"/>
    </source>
</evidence>
<keyword evidence="5" id="KW-0811">Translocation</keyword>
<evidence type="ECO:0000256" key="8">
    <source>
        <dbReference type="SAM" id="Coils"/>
    </source>
</evidence>
<accession>A0AAP0KXT0</accession>
<proteinExistence type="predicted"/>
<keyword evidence="2" id="KW-0813">Transport</keyword>
<feature type="coiled-coil region" evidence="8">
    <location>
        <begin position="712"/>
        <end position="739"/>
    </location>
</feature>
<dbReference type="EMBL" id="JBBNAG010000002">
    <property type="protein sequence ID" value="KAK9159059.1"/>
    <property type="molecule type" value="Genomic_DNA"/>
</dbReference>
<dbReference type="GO" id="GO:0006606">
    <property type="term" value="P:protein import into nucleus"/>
    <property type="evidence" value="ECO:0007669"/>
    <property type="project" value="TreeGrafter"/>
</dbReference>
<dbReference type="PANTHER" id="PTHR13257:SF0">
    <property type="entry name" value="NUCLEAR PORE COMPLEX PROTEIN NUP88"/>
    <property type="match status" value="1"/>
</dbReference>
<dbReference type="SUPFAM" id="SSF50978">
    <property type="entry name" value="WD40 repeat-like"/>
    <property type="match status" value="1"/>
</dbReference>
<evidence type="ECO:0000256" key="7">
    <source>
        <dbReference type="ARBA" id="ARBA00023242"/>
    </source>
</evidence>
<sequence length="881" mass="97825">MRFNVDTTEAESSPDRSPTTATPTHQIEWIPLHNHPVFATAAAAAAARTRTNLLAWDGDSRLYFWSSANNFLHRLRIRPADPDPSSLLASSLSKVLLPDVGVDFSVNAISINRNGSALLISGSEGLRVMYLFGKTSAKDNAIICKTVSVGSKIYFDKTSPIRTIQASWHPYSETHLGVLSSDSVFRLFDLSSNLEKAEQEFYLQPVEPGKCSNASSICAVGFSFGGEHLWDRFTVFFLFSDGSIYLLCPIVPFGSIDHFREGVDLTRALNTGNVELTRFVQLMQGWGMMVKHIGMLLVLVCHVKESWEYFMAVPRSLSIYRQDSVVEIYNDTQAFGLEASNSQAVKNSRLAITWLESTFPQLDPVAGSNSMMLRSRPYAPFDASLSLQGPLRKVFRSQLDEDSEIHAGERNGKAVSFLYNSISKDSILVTAWSNGQLQIDALADEIQPVWNVDCAPSLSVDSHDRVLGLAMICESNSAELPIVKLSQSFDSTVWSGHPPPLLRLAVVDLALPENMDNNSLLSLFNDTLIPERIYCLHGGGVDSVVLHFLPFTGQVNGKDETMRAPTVYPVLSTCQSNSGSPSPLCGFVSLADSFGYSWIVGVTSSQQCIVVEAKAWSVCLPFLVDGDKKLIPLEELKGTDTPDIISPELLSGPKVVIIPQAMPNLRSVAADSIEGRSLLHQYFKLFHENYVEYAHKVWFELKHHGAHLKRLIDDQNARLHQAQQRLSNVEEKQSRLYNRMSHAVEVQKVLEERLQTLRRLPGTNKKPLSRAEQDFKAELDRFTGVELDAIRSSIEVLHARLKRYRDSPQAKASNSPGQIPRRGKNQVGNAQISHLRSALEKLSMWTLAAVTIFLAQFIPGRGEYNARTETTFAQQTLPSLS</sequence>
<dbReference type="GO" id="GO:0017056">
    <property type="term" value="F:structural constituent of nuclear pore"/>
    <property type="evidence" value="ECO:0007669"/>
    <property type="project" value="InterPro"/>
</dbReference>
<evidence type="ECO:0000256" key="4">
    <source>
        <dbReference type="ARBA" id="ARBA00022927"/>
    </source>
</evidence>
<comment type="caution">
    <text evidence="10">The sequence shown here is derived from an EMBL/GenBank/DDBJ whole genome shotgun (WGS) entry which is preliminary data.</text>
</comment>
<keyword evidence="11" id="KW-1185">Reference proteome</keyword>
<evidence type="ECO:0000313" key="10">
    <source>
        <dbReference type="EMBL" id="KAK9159059.1"/>
    </source>
</evidence>
<dbReference type="Proteomes" id="UP001419268">
    <property type="component" value="Unassembled WGS sequence"/>
</dbReference>
<dbReference type="Pfam" id="PF10168">
    <property type="entry name" value="Nup88"/>
    <property type="match status" value="1"/>
</dbReference>
<dbReference type="InterPro" id="IPR036322">
    <property type="entry name" value="WD40_repeat_dom_sf"/>
</dbReference>
<dbReference type="GO" id="GO:0006406">
    <property type="term" value="P:mRNA export from nucleus"/>
    <property type="evidence" value="ECO:0007669"/>
    <property type="project" value="TreeGrafter"/>
</dbReference>
<keyword evidence="6" id="KW-0906">Nuclear pore complex</keyword>
<organism evidence="10 11">
    <name type="scientific">Stephania cephalantha</name>
    <dbReference type="NCBI Taxonomy" id="152367"/>
    <lineage>
        <taxon>Eukaryota</taxon>
        <taxon>Viridiplantae</taxon>
        <taxon>Streptophyta</taxon>
        <taxon>Embryophyta</taxon>
        <taxon>Tracheophyta</taxon>
        <taxon>Spermatophyta</taxon>
        <taxon>Magnoliopsida</taxon>
        <taxon>Ranunculales</taxon>
        <taxon>Menispermaceae</taxon>
        <taxon>Menispermoideae</taxon>
        <taxon>Cissampelideae</taxon>
        <taxon>Stephania</taxon>
    </lineage>
</organism>
<keyword evidence="4" id="KW-0653">Protein transport</keyword>
<dbReference type="GO" id="GO:0005643">
    <property type="term" value="C:nuclear pore"/>
    <property type="evidence" value="ECO:0007669"/>
    <property type="project" value="UniProtKB-SubCell"/>
</dbReference>
<evidence type="ECO:0000256" key="9">
    <source>
        <dbReference type="SAM" id="MobiDB-lite"/>
    </source>
</evidence>
<keyword evidence="3" id="KW-0509">mRNA transport</keyword>